<feature type="chain" id="PRO_5030675241" description="DUF4823 domain-containing protein" evidence="1">
    <location>
        <begin position="27"/>
        <end position="200"/>
    </location>
</feature>
<evidence type="ECO:0008006" key="4">
    <source>
        <dbReference type="Google" id="ProtNLM"/>
    </source>
</evidence>
<evidence type="ECO:0000313" key="3">
    <source>
        <dbReference type="Proteomes" id="UP000532440"/>
    </source>
</evidence>
<dbReference type="Proteomes" id="UP000532440">
    <property type="component" value="Unassembled WGS sequence"/>
</dbReference>
<dbReference type="RefSeq" id="WP_183966937.1">
    <property type="nucleotide sequence ID" value="NZ_BAABEW010000023.1"/>
</dbReference>
<gene>
    <name evidence="2" type="ORF">HNQ70_001989</name>
</gene>
<dbReference type="PROSITE" id="PS51257">
    <property type="entry name" value="PROKAR_LIPOPROTEIN"/>
    <property type="match status" value="1"/>
</dbReference>
<reference evidence="2 3" key="1">
    <citation type="submission" date="2020-08" db="EMBL/GenBank/DDBJ databases">
        <title>Genomic Encyclopedia of Type Strains, Phase IV (KMG-IV): sequencing the most valuable type-strain genomes for metagenomic binning, comparative biology and taxonomic classification.</title>
        <authorList>
            <person name="Goeker M."/>
        </authorList>
    </citation>
    <scope>NUCLEOTIDE SEQUENCE [LARGE SCALE GENOMIC DNA]</scope>
    <source>
        <strain evidence="2 3">DSM 29781</strain>
    </source>
</reference>
<proteinExistence type="predicted"/>
<evidence type="ECO:0000256" key="1">
    <source>
        <dbReference type="SAM" id="SignalP"/>
    </source>
</evidence>
<sequence length="200" mass="22392">MKTARPVPRLRRYAAAAALSALLGLAAGCQSLLPDAATHTDVEWRSYEEAQRAIESIEPYRTTKQDLLAMGLDPGKNAAITILSYSEILQRFAAGSALRPEDYDRGIRDCLLAGKACVAYSLQIRRVRKERVGNFWLDSLNFRRETDITGWSFNALLILVNDTVVFTLHGGQPRIHEQERVRNPLGPLQGWGDQVPNFVR</sequence>
<protein>
    <recommendedName>
        <fullName evidence="4">DUF4823 domain-containing protein</fullName>
    </recommendedName>
</protein>
<dbReference type="EMBL" id="JACHGB010000004">
    <property type="protein sequence ID" value="MBB5271975.1"/>
    <property type="molecule type" value="Genomic_DNA"/>
</dbReference>
<keyword evidence="1" id="KW-0732">Signal</keyword>
<organism evidence="2 3">
    <name type="scientific">Quisquiliibacterium transsilvanicum</name>
    <dbReference type="NCBI Taxonomy" id="1549638"/>
    <lineage>
        <taxon>Bacteria</taxon>
        <taxon>Pseudomonadati</taxon>
        <taxon>Pseudomonadota</taxon>
        <taxon>Betaproteobacteria</taxon>
        <taxon>Burkholderiales</taxon>
        <taxon>Burkholderiaceae</taxon>
        <taxon>Quisquiliibacterium</taxon>
    </lineage>
</organism>
<feature type="signal peptide" evidence="1">
    <location>
        <begin position="1"/>
        <end position="26"/>
    </location>
</feature>
<accession>A0A7W8M960</accession>
<keyword evidence="3" id="KW-1185">Reference proteome</keyword>
<name>A0A7W8M960_9BURK</name>
<evidence type="ECO:0000313" key="2">
    <source>
        <dbReference type="EMBL" id="MBB5271975.1"/>
    </source>
</evidence>
<dbReference type="AlphaFoldDB" id="A0A7W8M960"/>
<comment type="caution">
    <text evidence="2">The sequence shown here is derived from an EMBL/GenBank/DDBJ whole genome shotgun (WGS) entry which is preliminary data.</text>
</comment>